<accession>A0A8S5UN91</accession>
<evidence type="ECO:0000259" key="1">
    <source>
        <dbReference type="PROSITE" id="PS50943"/>
    </source>
</evidence>
<feature type="domain" description="HTH cro/C1-type" evidence="1">
    <location>
        <begin position="4"/>
        <end position="55"/>
    </location>
</feature>
<organism evidence="2">
    <name type="scientific">Myoviridae sp. ctwVB15</name>
    <dbReference type="NCBI Taxonomy" id="2825208"/>
    <lineage>
        <taxon>Viruses</taxon>
        <taxon>Duplodnaviria</taxon>
        <taxon>Heunggongvirae</taxon>
        <taxon>Uroviricota</taxon>
        <taxon>Caudoviricetes</taxon>
    </lineage>
</organism>
<dbReference type="SUPFAM" id="SSF47413">
    <property type="entry name" value="lambda repressor-like DNA-binding domains"/>
    <property type="match status" value="1"/>
</dbReference>
<dbReference type="InterPro" id="IPR010982">
    <property type="entry name" value="Lambda_DNA-bd_dom_sf"/>
</dbReference>
<dbReference type="CDD" id="cd00093">
    <property type="entry name" value="HTH_XRE"/>
    <property type="match status" value="1"/>
</dbReference>
<evidence type="ECO:0000313" key="2">
    <source>
        <dbReference type="EMBL" id="DAF95961.1"/>
    </source>
</evidence>
<dbReference type="GO" id="GO:0003677">
    <property type="term" value="F:DNA binding"/>
    <property type="evidence" value="ECO:0007669"/>
    <property type="project" value="InterPro"/>
</dbReference>
<name>A0A8S5UN91_9CAUD</name>
<dbReference type="Gene3D" id="1.10.260.40">
    <property type="entry name" value="lambda repressor-like DNA-binding domains"/>
    <property type="match status" value="1"/>
</dbReference>
<dbReference type="EMBL" id="BK016112">
    <property type="protein sequence ID" value="DAF95961.1"/>
    <property type="molecule type" value="Genomic_DNA"/>
</dbReference>
<dbReference type="PROSITE" id="PS50943">
    <property type="entry name" value="HTH_CROC1"/>
    <property type="match status" value="1"/>
</dbReference>
<protein>
    <submittedName>
        <fullName evidence="2">SOS-response transcriptional repressor</fullName>
    </submittedName>
</protein>
<sequence length="68" mass="8045">MNLLEAYRQKNRLSYKELADQIGITDAQAWRWCNEGIAIPKSIRKIAKLLKKDEFFVFKKMLKGEKND</sequence>
<dbReference type="InterPro" id="IPR001387">
    <property type="entry name" value="Cro/C1-type_HTH"/>
</dbReference>
<reference evidence="2" key="1">
    <citation type="journal article" date="2021" name="Proc. Natl. Acad. Sci. U.S.A.">
        <title>A Catalog of Tens of Thousands of Viruses from Human Metagenomes Reveals Hidden Associations with Chronic Diseases.</title>
        <authorList>
            <person name="Tisza M.J."/>
            <person name="Buck C.B."/>
        </authorList>
    </citation>
    <scope>NUCLEOTIDE SEQUENCE</scope>
    <source>
        <strain evidence="2">CtwVB15</strain>
    </source>
</reference>
<proteinExistence type="predicted"/>